<dbReference type="AlphaFoldDB" id="A0A6J4S8S0"/>
<dbReference type="EMBL" id="CADCVX010000149">
    <property type="protein sequence ID" value="CAA9492889.1"/>
    <property type="molecule type" value="Genomic_DNA"/>
</dbReference>
<feature type="non-terminal residue" evidence="1">
    <location>
        <position position="1"/>
    </location>
</feature>
<reference evidence="1" key="1">
    <citation type="submission" date="2020-02" db="EMBL/GenBank/DDBJ databases">
        <authorList>
            <person name="Meier V. D."/>
        </authorList>
    </citation>
    <scope>NUCLEOTIDE SEQUENCE</scope>
    <source>
        <strain evidence="1">AVDCRST_MAG91</strain>
    </source>
</reference>
<gene>
    <name evidence="1" type="ORF">AVDCRST_MAG91-633</name>
</gene>
<organism evidence="1">
    <name type="scientific">uncultured Sphingomonadaceae bacterium</name>
    <dbReference type="NCBI Taxonomy" id="169976"/>
    <lineage>
        <taxon>Bacteria</taxon>
        <taxon>Pseudomonadati</taxon>
        <taxon>Pseudomonadota</taxon>
        <taxon>Alphaproteobacteria</taxon>
        <taxon>Sphingomonadales</taxon>
        <taxon>Sphingomonadaceae</taxon>
        <taxon>environmental samples</taxon>
    </lineage>
</organism>
<accession>A0A6J4S8S0</accession>
<protein>
    <submittedName>
        <fullName evidence="1">Uncharacterized protein</fullName>
    </submittedName>
</protein>
<proteinExistence type="predicted"/>
<sequence>FPRYCDDRLMPDVARDEETGLAEGAPCAASETEGHYILVVVTDEYSPFFPALSMGTKLPNGNYRVQAKAGMRTK</sequence>
<evidence type="ECO:0000313" key="1">
    <source>
        <dbReference type="EMBL" id="CAA9492889.1"/>
    </source>
</evidence>
<name>A0A6J4S8S0_9SPHN</name>